<protein>
    <recommendedName>
        <fullName evidence="10">Holocytochrome c-type synthase</fullName>
        <ecNumber evidence="10">4.4.1.17</ecNumber>
    </recommendedName>
</protein>
<evidence type="ECO:0000259" key="12">
    <source>
        <dbReference type="PROSITE" id="PS50127"/>
    </source>
</evidence>
<dbReference type="PANTHER" id="PTHR12743">
    <property type="entry name" value="CYTOCHROME C1 HEME LYASE"/>
    <property type="match status" value="1"/>
</dbReference>
<accession>A0A2J5HUZ7</accession>
<evidence type="ECO:0000256" key="6">
    <source>
        <dbReference type="ARBA" id="ARBA00023004"/>
    </source>
</evidence>
<gene>
    <name evidence="13" type="ORF">BDW42DRAFT_185558</name>
</gene>
<keyword evidence="14" id="KW-1185">Reference proteome</keyword>
<evidence type="ECO:0000256" key="8">
    <source>
        <dbReference type="ARBA" id="ARBA00023136"/>
    </source>
</evidence>
<comment type="similarity">
    <text evidence="2 10">Belongs to the cytochrome c-type heme lyase family.</text>
</comment>
<keyword evidence="9 10" id="KW-0456">Lyase</keyword>
<evidence type="ECO:0000256" key="7">
    <source>
        <dbReference type="ARBA" id="ARBA00023128"/>
    </source>
</evidence>
<dbReference type="EMBL" id="KZ559539">
    <property type="protein sequence ID" value="PLN81195.1"/>
    <property type="molecule type" value="Genomic_DNA"/>
</dbReference>
<evidence type="ECO:0000313" key="14">
    <source>
        <dbReference type="Proteomes" id="UP000235023"/>
    </source>
</evidence>
<comment type="function">
    <text evidence="10">Lyase that catalyzes the covalent linking of the heme group to the cytochrome C apoprotein to produce the mature functional cytochrome.</text>
</comment>
<organism evidence="13 14">
    <name type="scientific">Aspergillus taichungensis</name>
    <dbReference type="NCBI Taxonomy" id="482145"/>
    <lineage>
        <taxon>Eukaryota</taxon>
        <taxon>Fungi</taxon>
        <taxon>Dikarya</taxon>
        <taxon>Ascomycota</taxon>
        <taxon>Pezizomycotina</taxon>
        <taxon>Eurotiomycetes</taxon>
        <taxon>Eurotiomycetidae</taxon>
        <taxon>Eurotiales</taxon>
        <taxon>Aspergillaceae</taxon>
        <taxon>Aspergillus</taxon>
        <taxon>Aspergillus subgen. Circumdati</taxon>
    </lineage>
</organism>
<sequence>MFPPEYPFAPPAIRMHTPSGRFQPSARLCLSISDFHPKSFNPAWEVSTILIGLLSFMTSEEMTTGSVGASEAERRVLAARSRWWNSTGGGSHVTSTPGVTPTAKGINNVKAGDGGVKFRTEWPELDQDNWNWMRENRIDTNTGQLIPDPNAAANCSPETTALRRRPNGSAPRIGAVVGGGQVAREAGQGWMQRNKVWIGVAVMFGYALLSRLVRDVQATLDIFVMGWFWADSQPGSKPAAPNPLASSDKAPPPGCPMHSSTPPAPTPPADSGSSSACPVRSPDSPFYVQQNPKPEGTPAPSSPANENKSVLSKLNPLNYMFASISQERAPGQSVDLSLEREASSIPRGDADTNWEYPSPQQMYNAMLRKGHTDTPQDAVEAMVAVHNFLNEGAWDEIVRWERLFAKGLGKGWEVCRRGEENIAHEAAIQEMTGKADEAGTPRLIRFQGRPKDLTPKAQILQALGWAYPSKFGTNPPFDRHDWFVMRQTPTGPKEVRYVIDYYSGPPEPTGEPVFYLDIRPALDSPTAAVERLMRWGGDVWWRASGGAVREQGGN</sequence>
<evidence type="ECO:0000256" key="4">
    <source>
        <dbReference type="ARBA" id="ARBA00022723"/>
    </source>
</evidence>
<comment type="subcellular location">
    <subcellularLocation>
        <location evidence="1 10">Mitochondrion inner membrane</location>
    </subcellularLocation>
</comment>
<evidence type="ECO:0000256" key="5">
    <source>
        <dbReference type="ARBA" id="ARBA00022792"/>
    </source>
</evidence>
<proteinExistence type="inferred from homology"/>
<dbReference type="GO" id="GO:0004408">
    <property type="term" value="F:holocytochrome-c synthase activity"/>
    <property type="evidence" value="ECO:0007669"/>
    <property type="project" value="UniProtKB-EC"/>
</dbReference>
<name>A0A2J5HUZ7_9EURO</name>
<dbReference type="Proteomes" id="UP000235023">
    <property type="component" value="Unassembled WGS sequence"/>
</dbReference>
<dbReference type="Pfam" id="PF01265">
    <property type="entry name" value="Cyto_heme_lyase"/>
    <property type="match status" value="1"/>
</dbReference>
<dbReference type="PROSITE" id="PS00822">
    <property type="entry name" value="CYTO_HEME_LYASE_2"/>
    <property type="match status" value="1"/>
</dbReference>
<keyword evidence="7 10" id="KW-0496">Mitochondrion</keyword>
<dbReference type="PROSITE" id="PS50127">
    <property type="entry name" value="UBC_2"/>
    <property type="match status" value="1"/>
</dbReference>
<keyword evidence="5 10" id="KW-0999">Mitochondrion inner membrane</keyword>
<evidence type="ECO:0000313" key="13">
    <source>
        <dbReference type="EMBL" id="PLN81195.1"/>
    </source>
</evidence>
<dbReference type="InterPro" id="IPR000511">
    <property type="entry name" value="Holocyt_c/c1_synthase"/>
</dbReference>
<dbReference type="EC" id="4.4.1.17" evidence="10"/>
<dbReference type="AlphaFoldDB" id="A0A2J5HUZ7"/>
<evidence type="ECO:0000256" key="10">
    <source>
        <dbReference type="RuleBase" id="RU363130"/>
    </source>
</evidence>
<keyword evidence="3 10" id="KW-0349">Heme</keyword>
<feature type="region of interest" description="Disordered" evidence="11">
    <location>
        <begin position="234"/>
        <end position="309"/>
    </location>
</feature>
<evidence type="ECO:0000256" key="1">
    <source>
        <dbReference type="ARBA" id="ARBA00004273"/>
    </source>
</evidence>
<dbReference type="GO" id="GO:0005743">
    <property type="term" value="C:mitochondrial inner membrane"/>
    <property type="evidence" value="ECO:0007669"/>
    <property type="project" value="UniProtKB-SubCell"/>
</dbReference>
<dbReference type="GO" id="GO:0046872">
    <property type="term" value="F:metal ion binding"/>
    <property type="evidence" value="ECO:0007669"/>
    <property type="project" value="UniProtKB-KW"/>
</dbReference>
<evidence type="ECO:0000256" key="2">
    <source>
        <dbReference type="ARBA" id="ARBA00007255"/>
    </source>
</evidence>
<dbReference type="OrthoDB" id="1158011at2759"/>
<keyword evidence="6 10" id="KW-0408">Iron</keyword>
<dbReference type="Gene3D" id="3.10.110.10">
    <property type="entry name" value="Ubiquitin Conjugating Enzyme"/>
    <property type="match status" value="1"/>
</dbReference>
<dbReference type="SUPFAM" id="SSF54495">
    <property type="entry name" value="UBC-like"/>
    <property type="match status" value="1"/>
</dbReference>
<dbReference type="InterPro" id="IPR016135">
    <property type="entry name" value="UBQ-conjugating_enzyme/RWD"/>
</dbReference>
<evidence type="ECO:0000256" key="3">
    <source>
        <dbReference type="ARBA" id="ARBA00022617"/>
    </source>
</evidence>
<dbReference type="InterPro" id="IPR000608">
    <property type="entry name" value="UBC"/>
</dbReference>
<keyword evidence="8 10" id="KW-0472">Membrane</keyword>
<dbReference type="PANTHER" id="PTHR12743:SF3">
    <property type="entry name" value="HOLOCYTOCHROME-C SYNTHASE"/>
    <property type="match status" value="1"/>
</dbReference>
<evidence type="ECO:0000256" key="9">
    <source>
        <dbReference type="ARBA" id="ARBA00023239"/>
    </source>
</evidence>
<feature type="domain" description="UBC core" evidence="12">
    <location>
        <begin position="1"/>
        <end position="97"/>
    </location>
</feature>
<keyword evidence="4 10" id="KW-0479">Metal-binding</keyword>
<reference evidence="14" key="1">
    <citation type="submission" date="2017-12" db="EMBL/GenBank/DDBJ databases">
        <authorList>
            <consortium name="DOE Joint Genome Institute"/>
            <person name="Mondo S.J."/>
            <person name="Kjaerbolling I."/>
            <person name="Vesth T.C."/>
            <person name="Frisvad J.C."/>
            <person name="Nybo J.L."/>
            <person name="Theobald S."/>
            <person name="Kuo A."/>
            <person name="Bowyer P."/>
            <person name="Matsuda Y."/>
            <person name="Lyhne E.K."/>
            <person name="Kogle M.E."/>
            <person name="Clum A."/>
            <person name="Lipzen A."/>
            <person name="Salamov A."/>
            <person name="Ngan C.Y."/>
            <person name="Daum C."/>
            <person name="Chiniquy J."/>
            <person name="Barry K."/>
            <person name="LaButti K."/>
            <person name="Haridas S."/>
            <person name="Simmons B.A."/>
            <person name="Magnuson J.K."/>
            <person name="Mortensen U.H."/>
            <person name="Larsen T.O."/>
            <person name="Grigoriev I.V."/>
            <person name="Baker S.E."/>
            <person name="Andersen M.R."/>
            <person name="Nordberg H.P."/>
            <person name="Cantor M.N."/>
            <person name="Hua S.X."/>
        </authorList>
    </citation>
    <scope>NUCLEOTIDE SEQUENCE [LARGE SCALE GENOMIC DNA]</scope>
    <source>
        <strain evidence="14">IBT 19404</strain>
    </source>
</reference>
<comment type="catalytic activity">
    <reaction evidence="10">
        <text>holo-[cytochrome c] = apo-[cytochrome c] + heme b</text>
        <dbReference type="Rhea" id="RHEA:22648"/>
        <dbReference type="Rhea" id="RHEA-COMP:10725"/>
        <dbReference type="Rhea" id="RHEA-COMP:10726"/>
        <dbReference type="ChEBI" id="CHEBI:29950"/>
        <dbReference type="ChEBI" id="CHEBI:60344"/>
        <dbReference type="ChEBI" id="CHEBI:83739"/>
        <dbReference type="EC" id="4.4.1.17"/>
    </reaction>
</comment>
<evidence type="ECO:0000256" key="11">
    <source>
        <dbReference type="SAM" id="MobiDB-lite"/>
    </source>
</evidence>